<dbReference type="AlphaFoldDB" id="A0AA48GGE3"/>
<sequence length="68" mass="7735">MNAPIPIEPDPWLTSAEVSEIYKISVPTLCIWRGKRIGPPFRQLGRAIHYRKSDVDAFIKTHMVQTAS</sequence>
<dbReference type="InterPro" id="IPR041657">
    <property type="entry name" value="HTH_17"/>
</dbReference>
<name>A0AA48GGE3_9BACT</name>
<dbReference type="EMBL" id="AP027080">
    <property type="protein sequence ID" value="BDU72311.1"/>
    <property type="molecule type" value="Genomic_DNA"/>
</dbReference>
<keyword evidence="3" id="KW-1185">Reference proteome</keyword>
<dbReference type="InterPro" id="IPR009061">
    <property type="entry name" value="DNA-bd_dom_put_sf"/>
</dbReference>
<evidence type="ECO:0000313" key="2">
    <source>
        <dbReference type="EMBL" id="BDU72311.1"/>
    </source>
</evidence>
<organism evidence="2 3">
    <name type="scientific">Mesoterricola silvestris</name>
    <dbReference type="NCBI Taxonomy" id="2927979"/>
    <lineage>
        <taxon>Bacteria</taxon>
        <taxon>Pseudomonadati</taxon>
        <taxon>Acidobacteriota</taxon>
        <taxon>Holophagae</taxon>
        <taxon>Holophagales</taxon>
        <taxon>Holophagaceae</taxon>
        <taxon>Mesoterricola</taxon>
    </lineage>
</organism>
<gene>
    <name evidence="2" type="ORF">METEAL_14850</name>
</gene>
<dbReference type="RefSeq" id="WP_394366789.1">
    <property type="nucleotide sequence ID" value="NZ_AP027080.1"/>
</dbReference>
<dbReference type="SUPFAM" id="SSF46955">
    <property type="entry name" value="Putative DNA-binding domain"/>
    <property type="match status" value="1"/>
</dbReference>
<reference evidence="3" key="1">
    <citation type="journal article" date="2023" name="Int. J. Syst. Evol. Microbiol.">
        <title>Mesoterricola silvestris gen. nov., sp. nov., Mesoterricola sediminis sp. nov., Geothrix oryzae sp. nov., Geothrix edaphica sp. nov., Geothrix rubra sp. nov., and Geothrix limicola sp. nov., six novel members of Acidobacteriota isolated from soils.</title>
        <authorList>
            <person name="Itoh H."/>
            <person name="Sugisawa Y."/>
            <person name="Mise K."/>
            <person name="Xu Z."/>
            <person name="Kuniyasu M."/>
            <person name="Ushijima N."/>
            <person name="Kawano K."/>
            <person name="Kobayashi E."/>
            <person name="Shiratori Y."/>
            <person name="Masuda Y."/>
            <person name="Senoo K."/>
        </authorList>
    </citation>
    <scope>NUCLEOTIDE SEQUENCE [LARGE SCALE GENOMIC DNA]</scope>
    <source>
        <strain evidence="3">W79</strain>
    </source>
</reference>
<dbReference type="KEGG" id="msil:METEAL_14850"/>
<dbReference type="Proteomes" id="UP001238179">
    <property type="component" value="Chromosome"/>
</dbReference>
<protein>
    <recommendedName>
        <fullName evidence="1">Helix-turn-helix domain-containing protein</fullName>
    </recommendedName>
</protein>
<dbReference type="Pfam" id="PF12728">
    <property type="entry name" value="HTH_17"/>
    <property type="match status" value="1"/>
</dbReference>
<proteinExistence type="predicted"/>
<accession>A0AA48GGE3</accession>
<feature type="domain" description="Helix-turn-helix" evidence="1">
    <location>
        <begin position="12"/>
        <end position="62"/>
    </location>
</feature>
<evidence type="ECO:0000259" key="1">
    <source>
        <dbReference type="Pfam" id="PF12728"/>
    </source>
</evidence>
<evidence type="ECO:0000313" key="3">
    <source>
        <dbReference type="Proteomes" id="UP001238179"/>
    </source>
</evidence>